<reference evidence="1" key="1">
    <citation type="submission" date="2016-05" db="EMBL/GenBank/DDBJ databases">
        <authorList>
            <person name="Lavstsen T."/>
            <person name="Jespersen J.S."/>
        </authorList>
    </citation>
    <scope>NUCLEOTIDE SEQUENCE</scope>
    <source>
        <tissue evidence="1">Brain</tissue>
    </source>
</reference>
<dbReference type="EMBL" id="HAEC01009461">
    <property type="protein sequence ID" value="SBQ77677.1"/>
    <property type="molecule type" value="Transcribed_RNA"/>
</dbReference>
<feature type="non-terminal residue" evidence="1">
    <location>
        <position position="63"/>
    </location>
</feature>
<name>A0A1A8H310_9TELE</name>
<dbReference type="AlphaFoldDB" id="A0A1A8H310"/>
<organism evidence="1">
    <name type="scientific">Nothobranchius korthausae</name>
    <dbReference type="NCBI Taxonomy" id="1143690"/>
    <lineage>
        <taxon>Eukaryota</taxon>
        <taxon>Metazoa</taxon>
        <taxon>Chordata</taxon>
        <taxon>Craniata</taxon>
        <taxon>Vertebrata</taxon>
        <taxon>Euteleostomi</taxon>
        <taxon>Actinopterygii</taxon>
        <taxon>Neopterygii</taxon>
        <taxon>Teleostei</taxon>
        <taxon>Neoteleostei</taxon>
        <taxon>Acanthomorphata</taxon>
        <taxon>Ovalentaria</taxon>
        <taxon>Atherinomorphae</taxon>
        <taxon>Cyprinodontiformes</taxon>
        <taxon>Nothobranchiidae</taxon>
        <taxon>Nothobranchius</taxon>
    </lineage>
</organism>
<proteinExistence type="predicted"/>
<sequence length="63" mass="7252">KPGMSRYNFFTSNTISQPSLLTDTDINLIRNQRKSDIRLTGFVVWNVWKACSSDNIQSENKSQ</sequence>
<gene>
    <name evidence="1" type="primary">Nfu_g_1_006738</name>
</gene>
<feature type="non-terminal residue" evidence="1">
    <location>
        <position position="1"/>
    </location>
</feature>
<reference evidence="1" key="2">
    <citation type="submission" date="2016-06" db="EMBL/GenBank/DDBJ databases">
        <title>The genome of a short-lived fish provides insights into sex chromosome evolution and the genetic control of aging.</title>
        <authorList>
            <person name="Reichwald K."/>
            <person name="Felder M."/>
            <person name="Petzold A."/>
            <person name="Koch P."/>
            <person name="Groth M."/>
            <person name="Platzer M."/>
        </authorList>
    </citation>
    <scope>NUCLEOTIDE SEQUENCE</scope>
    <source>
        <tissue evidence="1">Brain</tissue>
    </source>
</reference>
<accession>A0A1A8H310</accession>
<protein>
    <submittedName>
        <fullName evidence="1">Uncharacterized protein</fullName>
    </submittedName>
</protein>
<evidence type="ECO:0000313" key="1">
    <source>
        <dbReference type="EMBL" id="SBQ77677.1"/>
    </source>
</evidence>